<dbReference type="InterPro" id="IPR015813">
    <property type="entry name" value="Pyrv/PenolPyrv_kinase-like_dom"/>
</dbReference>
<dbReference type="EMBL" id="JTDI01000003">
    <property type="protein sequence ID" value="KHK91796.1"/>
    <property type="molecule type" value="Genomic_DNA"/>
</dbReference>
<dbReference type="GO" id="GO:0016833">
    <property type="term" value="F:oxo-acid-lyase activity"/>
    <property type="evidence" value="ECO:0007669"/>
    <property type="project" value="UniProtKB-ARBA"/>
</dbReference>
<keyword evidence="1" id="KW-0456">Lyase</keyword>
<accession>A0A0B1ZMK2</accession>
<reference evidence="1 2" key="1">
    <citation type="submission" date="2014-10" db="EMBL/GenBank/DDBJ databases">
        <title>Genome sequence of Novosphingobium malaysiense MUSC 273(T).</title>
        <authorList>
            <person name="Lee L.-H."/>
        </authorList>
    </citation>
    <scope>NUCLEOTIDE SEQUENCE [LARGE SCALE GENOMIC DNA]</scope>
    <source>
        <strain evidence="1 2">MUSC 273</strain>
    </source>
</reference>
<keyword evidence="2" id="KW-1185">Reference proteome</keyword>
<name>A0A0B1ZMK2_9SPHN</name>
<dbReference type="PANTHER" id="PTHR42905">
    <property type="entry name" value="PHOSPHOENOLPYRUVATE CARBOXYLASE"/>
    <property type="match status" value="1"/>
</dbReference>
<dbReference type="OrthoDB" id="9771433at2"/>
<dbReference type="Proteomes" id="UP000031057">
    <property type="component" value="Unassembled WGS sequence"/>
</dbReference>
<gene>
    <name evidence="1" type="ORF">LK12_13685</name>
</gene>
<organism evidence="1 2">
    <name type="scientific">Novosphingobium malaysiense</name>
    <dbReference type="NCBI Taxonomy" id="1348853"/>
    <lineage>
        <taxon>Bacteria</taxon>
        <taxon>Pseudomonadati</taxon>
        <taxon>Pseudomonadota</taxon>
        <taxon>Alphaproteobacteria</taxon>
        <taxon>Sphingomonadales</taxon>
        <taxon>Sphingomonadaceae</taxon>
        <taxon>Novosphingobium</taxon>
    </lineage>
</organism>
<protein>
    <submittedName>
        <fullName evidence="1">Isocitrate lyase</fullName>
    </submittedName>
</protein>
<evidence type="ECO:0000313" key="2">
    <source>
        <dbReference type="Proteomes" id="UP000031057"/>
    </source>
</evidence>
<dbReference type="PANTHER" id="PTHR42905:SF5">
    <property type="entry name" value="CARBOXYVINYL-CARBOXYPHOSPHONATE PHOSPHORYLMUTASE, CHLOROPLASTIC"/>
    <property type="match status" value="1"/>
</dbReference>
<evidence type="ECO:0000313" key="1">
    <source>
        <dbReference type="EMBL" id="KHK91796.1"/>
    </source>
</evidence>
<dbReference type="SUPFAM" id="SSF51621">
    <property type="entry name" value="Phosphoenolpyruvate/pyruvate domain"/>
    <property type="match status" value="1"/>
</dbReference>
<dbReference type="Pfam" id="PF13714">
    <property type="entry name" value="PEP_mutase"/>
    <property type="match status" value="1"/>
</dbReference>
<comment type="caution">
    <text evidence="1">The sequence shown here is derived from an EMBL/GenBank/DDBJ whole genome shotgun (WGS) entry which is preliminary data.</text>
</comment>
<dbReference type="STRING" id="1348853.LK12_13685"/>
<proteinExistence type="predicted"/>
<dbReference type="InterPro" id="IPR039556">
    <property type="entry name" value="ICL/PEPM"/>
</dbReference>
<dbReference type="Gene3D" id="3.20.20.60">
    <property type="entry name" value="Phosphoenolpyruvate-binding domains"/>
    <property type="match status" value="1"/>
</dbReference>
<dbReference type="AlphaFoldDB" id="A0A0B1ZMK2"/>
<dbReference type="RefSeq" id="WP_039284647.1">
    <property type="nucleotide sequence ID" value="NZ_JTDI01000003.1"/>
</dbReference>
<dbReference type="CDD" id="cd00377">
    <property type="entry name" value="ICL_PEPM"/>
    <property type="match status" value="1"/>
</dbReference>
<dbReference type="InterPro" id="IPR040442">
    <property type="entry name" value="Pyrv_kinase-like_dom_sf"/>
</dbReference>
<sequence>MPTPGEKLRTLIENGEHFVCGDVFSAITGRIVEHVGFPAAYLGGHACSAFHYAVPDNGVYSQVEQIEQAARIAHVMSIPLIADADTLGETVADAYHFTRRYIQQGIAGFHVEDERNPKHSKHVNGLWSIEDQQARIDAARRAQRDSGQDFVIIARCDELYTSEMGGGGTGSMDEAVKRGHAYMEAGADVLFYPPRPDWVPEVVKALGSKIPVATMGFTLPDTAFNMATGGWVTAAANHLKLMRELKEEGRMMSGNFNFPEKYELIDHPLYDGLIEEWAEKTGRPTRPNHAP</sequence>